<sequence length="354" mass="38817">MKVDEQCRRYGMIRGCHCGIPQTWSRELVYWFTVSRSLKPEDTLNLVQDQGLGGSAAMGAAPQRPEWTAGKAIDGCDASRYSIGCVHTCPSKCSERCDAFNGACIHGCSNPNASSIDCIVCDDGEYITNKTCVDCPGHCKDEAPCNKLTGMCDNGCANQWTGAFCNSEEMPTTGTVAIAVLSTLLIANSDQHVDMSRSRMEKDNKDVNVLRDFLKERDQFVLHDKTLRNIETGMIADNDANADAAKSIGEKIIQSMARQLVSEISFKREDQVVPLDINETSNSNVTQFSQIDLQLMFQRLTAVRSETLNTTAELFQYELSSFPSSMFEANGLLKQAAKATLGEAIWSTGDCTSC</sequence>
<dbReference type="InParanoid" id="K1PNZ9"/>
<proteinExistence type="predicted"/>
<accession>K1PNZ9</accession>
<dbReference type="HOGENOM" id="CLU_783575_0_0_1"/>
<protein>
    <submittedName>
        <fullName evidence="1">Uncharacterized protein</fullName>
    </submittedName>
</protein>
<dbReference type="AlphaFoldDB" id="K1PNZ9"/>
<organism evidence="1">
    <name type="scientific">Magallana gigas</name>
    <name type="common">Pacific oyster</name>
    <name type="synonym">Crassostrea gigas</name>
    <dbReference type="NCBI Taxonomy" id="29159"/>
    <lineage>
        <taxon>Eukaryota</taxon>
        <taxon>Metazoa</taxon>
        <taxon>Spiralia</taxon>
        <taxon>Lophotrochozoa</taxon>
        <taxon>Mollusca</taxon>
        <taxon>Bivalvia</taxon>
        <taxon>Autobranchia</taxon>
        <taxon>Pteriomorphia</taxon>
        <taxon>Ostreida</taxon>
        <taxon>Ostreoidea</taxon>
        <taxon>Ostreidae</taxon>
        <taxon>Magallana</taxon>
    </lineage>
</organism>
<dbReference type="EMBL" id="JH817372">
    <property type="protein sequence ID" value="EKC25827.1"/>
    <property type="molecule type" value="Genomic_DNA"/>
</dbReference>
<reference evidence="1" key="1">
    <citation type="journal article" date="2012" name="Nature">
        <title>The oyster genome reveals stress adaptation and complexity of shell formation.</title>
        <authorList>
            <person name="Zhang G."/>
            <person name="Fang X."/>
            <person name="Guo X."/>
            <person name="Li L."/>
            <person name="Luo R."/>
            <person name="Xu F."/>
            <person name="Yang P."/>
            <person name="Zhang L."/>
            <person name="Wang X."/>
            <person name="Qi H."/>
            <person name="Xiong Z."/>
            <person name="Que H."/>
            <person name="Xie Y."/>
            <person name="Holland P.W."/>
            <person name="Paps J."/>
            <person name="Zhu Y."/>
            <person name="Wu F."/>
            <person name="Chen Y."/>
            <person name="Wang J."/>
            <person name="Peng C."/>
            <person name="Meng J."/>
            <person name="Yang L."/>
            <person name="Liu J."/>
            <person name="Wen B."/>
            <person name="Zhang N."/>
            <person name="Huang Z."/>
            <person name="Zhu Q."/>
            <person name="Feng Y."/>
            <person name="Mount A."/>
            <person name="Hedgecock D."/>
            <person name="Xu Z."/>
            <person name="Liu Y."/>
            <person name="Domazet-Loso T."/>
            <person name="Du Y."/>
            <person name="Sun X."/>
            <person name="Zhang S."/>
            <person name="Liu B."/>
            <person name="Cheng P."/>
            <person name="Jiang X."/>
            <person name="Li J."/>
            <person name="Fan D."/>
            <person name="Wang W."/>
            <person name="Fu W."/>
            <person name="Wang T."/>
            <person name="Wang B."/>
            <person name="Zhang J."/>
            <person name="Peng Z."/>
            <person name="Li Y."/>
            <person name="Li N."/>
            <person name="Wang J."/>
            <person name="Chen M."/>
            <person name="He Y."/>
            <person name="Tan F."/>
            <person name="Song X."/>
            <person name="Zheng Q."/>
            <person name="Huang R."/>
            <person name="Yang H."/>
            <person name="Du X."/>
            <person name="Chen L."/>
            <person name="Yang M."/>
            <person name="Gaffney P.M."/>
            <person name="Wang S."/>
            <person name="Luo L."/>
            <person name="She Z."/>
            <person name="Ming Y."/>
            <person name="Huang W."/>
            <person name="Zhang S."/>
            <person name="Huang B."/>
            <person name="Zhang Y."/>
            <person name="Qu T."/>
            <person name="Ni P."/>
            <person name="Miao G."/>
            <person name="Wang J."/>
            <person name="Wang Q."/>
            <person name="Steinberg C.E."/>
            <person name="Wang H."/>
            <person name="Li N."/>
            <person name="Qian L."/>
            <person name="Zhang G."/>
            <person name="Li Y."/>
            <person name="Yang H."/>
            <person name="Liu X."/>
            <person name="Wang J."/>
            <person name="Yin Y."/>
            <person name="Wang J."/>
        </authorList>
    </citation>
    <scope>NUCLEOTIDE SEQUENCE [LARGE SCALE GENOMIC DNA]</scope>
    <source>
        <strain evidence="1">05x7-T-G4-1.051#20</strain>
    </source>
</reference>
<evidence type="ECO:0000313" key="1">
    <source>
        <dbReference type="EMBL" id="EKC25827.1"/>
    </source>
</evidence>
<gene>
    <name evidence="1" type="ORF">CGI_10004214</name>
</gene>
<name>K1PNZ9_MAGGI</name>